<feature type="region of interest" description="Disordered" evidence="1">
    <location>
        <begin position="1"/>
        <end position="138"/>
    </location>
</feature>
<accession>A0A1Y2I4K0</accession>
<dbReference type="GO" id="GO:0035091">
    <property type="term" value="F:phosphatidylinositol binding"/>
    <property type="evidence" value="ECO:0007669"/>
    <property type="project" value="InterPro"/>
</dbReference>
<dbReference type="PROSITE" id="PS50195">
    <property type="entry name" value="PX"/>
    <property type="match status" value="1"/>
</dbReference>
<dbReference type="PANTHER" id="PTHR10555">
    <property type="entry name" value="SORTING NEXIN"/>
    <property type="match status" value="1"/>
</dbReference>
<dbReference type="InterPro" id="IPR036871">
    <property type="entry name" value="PX_dom_sf"/>
</dbReference>
<organism evidence="3 4">
    <name type="scientific">Catenaria anguillulae PL171</name>
    <dbReference type="NCBI Taxonomy" id="765915"/>
    <lineage>
        <taxon>Eukaryota</taxon>
        <taxon>Fungi</taxon>
        <taxon>Fungi incertae sedis</taxon>
        <taxon>Blastocladiomycota</taxon>
        <taxon>Blastocladiomycetes</taxon>
        <taxon>Blastocladiales</taxon>
        <taxon>Catenariaceae</taxon>
        <taxon>Catenaria</taxon>
    </lineage>
</organism>
<dbReference type="EMBL" id="MCFL01000002">
    <property type="protein sequence ID" value="ORZ40923.1"/>
    <property type="molecule type" value="Genomic_DNA"/>
</dbReference>
<dbReference type="OrthoDB" id="271164at2759"/>
<gene>
    <name evidence="3" type="ORF">BCR44DRAFT_1424053</name>
</gene>
<evidence type="ECO:0000259" key="2">
    <source>
        <dbReference type="PROSITE" id="PS50195"/>
    </source>
</evidence>
<dbReference type="Gene3D" id="3.30.1520.10">
    <property type="entry name" value="Phox-like domain"/>
    <property type="match status" value="1"/>
</dbReference>
<dbReference type="GO" id="GO:0005768">
    <property type="term" value="C:endosome"/>
    <property type="evidence" value="ECO:0007669"/>
    <property type="project" value="TreeGrafter"/>
</dbReference>
<feature type="compositionally biased region" description="Low complexity" evidence="1">
    <location>
        <begin position="205"/>
        <end position="220"/>
    </location>
</feature>
<keyword evidence="4" id="KW-1185">Reference proteome</keyword>
<proteinExistence type="predicted"/>
<name>A0A1Y2I4K0_9FUNG</name>
<feature type="region of interest" description="Disordered" evidence="1">
    <location>
        <begin position="170"/>
        <end position="259"/>
    </location>
</feature>
<dbReference type="SUPFAM" id="SSF64268">
    <property type="entry name" value="PX domain"/>
    <property type="match status" value="1"/>
</dbReference>
<feature type="compositionally biased region" description="Polar residues" evidence="1">
    <location>
        <begin position="226"/>
        <end position="238"/>
    </location>
</feature>
<dbReference type="CDD" id="cd06859">
    <property type="entry name" value="PX_SNX1_2_like"/>
    <property type="match status" value="1"/>
</dbReference>
<comment type="caution">
    <text evidence="3">The sequence shown here is derived from an EMBL/GenBank/DDBJ whole genome shotgun (WGS) entry which is preliminary data.</text>
</comment>
<dbReference type="Pfam" id="PF09325">
    <property type="entry name" value="Vps5"/>
    <property type="match status" value="1"/>
</dbReference>
<evidence type="ECO:0000256" key="1">
    <source>
        <dbReference type="SAM" id="MobiDB-lite"/>
    </source>
</evidence>
<dbReference type="Pfam" id="PF00787">
    <property type="entry name" value="PX"/>
    <property type="match status" value="1"/>
</dbReference>
<dbReference type="InterPro" id="IPR001683">
    <property type="entry name" value="PX_dom"/>
</dbReference>
<dbReference type="InterPro" id="IPR027267">
    <property type="entry name" value="AH/BAR_dom_sf"/>
</dbReference>
<feature type="compositionally biased region" description="Low complexity" evidence="1">
    <location>
        <begin position="170"/>
        <end position="193"/>
    </location>
</feature>
<dbReference type="STRING" id="765915.A0A1Y2I4K0"/>
<evidence type="ECO:0000313" key="3">
    <source>
        <dbReference type="EMBL" id="ORZ40923.1"/>
    </source>
</evidence>
<evidence type="ECO:0000313" key="4">
    <source>
        <dbReference type="Proteomes" id="UP000193411"/>
    </source>
</evidence>
<dbReference type="Gene3D" id="1.20.1270.60">
    <property type="entry name" value="Arfaptin homology (AH) domain/BAR domain"/>
    <property type="match status" value="1"/>
</dbReference>
<dbReference type="Proteomes" id="UP000193411">
    <property type="component" value="Unassembled WGS sequence"/>
</dbReference>
<reference evidence="3 4" key="1">
    <citation type="submission" date="2016-07" db="EMBL/GenBank/DDBJ databases">
        <title>Pervasive Adenine N6-methylation of Active Genes in Fungi.</title>
        <authorList>
            <consortium name="DOE Joint Genome Institute"/>
            <person name="Mondo S.J."/>
            <person name="Dannebaum R.O."/>
            <person name="Kuo R.C."/>
            <person name="Labutti K."/>
            <person name="Haridas S."/>
            <person name="Kuo A."/>
            <person name="Salamov A."/>
            <person name="Ahrendt S.R."/>
            <person name="Lipzen A."/>
            <person name="Sullivan W."/>
            <person name="Andreopoulos W.B."/>
            <person name="Clum A."/>
            <person name="Lindquist E."/>
            <person name="Daum C."/>
            <person name="Ramamoorthy G.K."/>
            <person name="Gryganskyi A."/>
            <person name="Culley D."/>
            <person name="Magnuson J.K."/>
            <person name="James T.Y."/>
            <person name="O'Malley M.A."/>
            <person name="Stajich J.E."/>
            <person name="Spatafora J.W."/>
            <person name="Visel A."/>
            <person name="Grigoriev I.V."/>
        </authorList>
    </citation>
    <scope>NUCLEOTIDE SEQUENCE [LARGE SCALE GENOMIC DNA]</scope>
    <source>
        <strain evidence="3 4">PL171</strain>
    </source>
</reference>
<sequence length="603" mass="64209">AGAGSSLTFGYGFHHDEDPLSVNPFAQENPFADLPSSSSAKDTAALDTALPPLPASPERILHDPHADPLAVPSLQAQDPQAAEPEPTPTIRPSHIGSATSNAAPAGTAPLPLRGGASPVTSRSTAAAFSPRIRSGVSSPSLRRSMSALAVQVDPLLNPDSTAPVSRLSLATASNQHQQQQPTTTVTSPLTAQASIATSTRTLPGTPAHPASATATSVTPPNLFLANGSTSANPLTSSLPRPASASVPPTPTTPSGTRKRAPLSFSQAQLLVPSLSASPFTITVSDPTKVGDTISPFVVYKVVTKTTQPGFKAESFVSRRYSEFLWLAGRLAAAYPGVVIPGLPEKQALGRFQEDFVEHRRVGLQLFLRKVAAHPVLNQADAFRHFVEMDQLDPSADAPAPSASSSASANAKLPLMHQDIDPYFESRRRTLDHHFHFGDTVQMFAEIEPPATLGGKLEKLGELHKRARDIVYAMAALDLGQLEGCVEEQLRTVGAIRAAMAARAAAHAHWLALDASKQKKLGLLKKSKFEQPQVKAELDELEAQVHAAQDRFDVVSGTLRGELDRLDVDRVHEVTIALQAMTMPCLGISRMANLWEDFLETMRA</sequence>
<dbReference type="SMART" id="SM00312">
    <property type="entry name" value="PX"/>
    <property type="match status" value="1"/>
</dbReference>
<feature type="domain" description="PX" evidence="2">
    <location>
        <begin position="277"/>
        <end position="392"/>
    </location>
</feature>
<protein>
    <recommendedName>
        <fullName evidence="2">PX domain-containing protein</fullName>
    </recommendedName>
</protein>
<dbReference type="PANTHER" id="PTHR10555:SF170">
    <property type="entry name" value="FI18122P1"/>
    <property type="match status" value="1"/>
</dbReference>
<dbReference type="InterPro" id="IPR015404">
    <property type="entry name" value="Vps5_C"/>
</dbReference>
<dbReference type="AlphaFoldDB" id="A0A1Y2I4K0"/>
<feature type="non-terminal residue" evidence="3">
    <location>
        <position position="1"/>
    </location>
</feature>